<dbReference type="InterPro" id="IPR046335">
    <property type="entry name" value="LacI/GalR-like_sensor"/>
</dbReference>
<dbReference type="InterPro" id="IPR000843">
    <property type="entry name" value="HTH_LacI"/>
</dbReference>
<dbReference type="Gene3D" id="1.10.260.40">
    <property type="entry name" value="lambda repressor-like DNA-binding domains"/>
    <property type="match status" value="1"/>
</dbReference>
<keyword evidence="7" id="KW-1185">Reference proteome</keyword>
<dbReference type="STRING" id="1838286.Verru16b_01860"/>
<dbReference type="InterPro" id="IPR028082">
    <property type="entry name" value="Peripla_BP_I"/>
</dbReference>
<dbReference type="Proteomes" id="UP000095228">
    <property type="component" value="Chromosome"/>
</dbReference>
<keyword evidence="4" id="KW-0804">Transcription</keyword>
<evidence type="ECO:0000313" key="6">
    <source>
        <dbReference type="EMBL" id="AOS44791.1"/>
    </source>
</evidence>
<dbReference type="CDD" id="cd01392">
    <property type="entry name" value="HTH_LacI"/>
    <property type="match status" value="1"/>
</dbReference>
<dbReference type="SUPFAM" id="SSF47413">
    <property type="entry name" value="lambda repressor-like DNA-binding domains"/>
    <property type="match status" value="1"/>
</dbReference>
<dbReference type="AlphaFoldDB" id="A0A1D8AV88"/>
<evidence type="ECO:0000256" key="3">
    <source>
        <dbReference type="ARBA" id="ARBA00023125"/>
    </source>
</evidence>
<dbReference type="Pfam" id="PF00356">
    <property type="entry name" value="LacI"/>
    <property type="match status" value="1"/>
</dbReference>
<keyword evidence="2" id="KW-0805">Transcription regulation</keyword>
<dbReference type="PANTHER" id="PTHR30146">
    <property type="entry name" value="LACI-RELATED TRANSCRIPTIONAL REPRESSOR"/>
    <property type="match status" value="1"/>
</dbReference>
<sequence length="348" mass="38607">MDAKRVTQQDIARKAGVHRATVSMALQGHPNIPPATRDRILGIAASLGYTPDPMLSALAAYRNRRRPAIYHGTLAWLINSAYGFDWRDRTLRPHFSDYHEGATAQAKRYGFQVEIFDFNAPGMTPTRLAAILAARGVLGILLCPQPRPETNLEFPWQNFSAVTFGYSLASPRLHTVSATQYRAMRLTVHELRRLGYRRIGLALDGDHDLRTDHNYLAGYLVEEHLAGTGGNPAVPKLATPYPDQGAIARWLKAHRPDAIVTGNYHFLDVLRALGRKVPEQIGVACPLLPSPDTELAGVIENSVEIGSVAVDFLIGMIHRQERGVPVNPQRVHVEGRWLPGKTLRPQLH</sequence>
<dbReference type="InterPro" id="IPR010982">
    <property type="entry name" value="Lambda_DNA-bd_dom_sf"/>
</dbReference>
<dbReference type="Gene3D" id="3.40.50.2300">
    <property type="match status" value="2"/>
</dbReference>
<dbReference type="PROSITE" id="PS50932">
    <property type="entry name" value="HTH_LACI_2"/>
    <property type="match status" value="1"/>
</dbReference>
<organism evidence="6 7">
    <name type="scientific">Lacunisphaera limnophila</name>
    <dbReference type="NCBI Taxonomy" id="1838286"/>
    <lineage>
        <taxon>Bacteria</taxon>
        <taxon>Pseudomonadati</taxon>
        <taxon>Verrucomicrobiota</taxon>
        <taxon>Opitutia</taxon>
        <taxon>Opitutales</taxon>
        <taxon>Opitutaceae</taxon>
        <taxon>Lacunisphaera</taxon>
    </lineage>
</organism>
<keyword evidence="1" id="KW-0678">Repressor</keyword>
<evidence type="ECO:0000256" key="1">
    <source>
        <dbReference type="ARBA" id="ARBA00022491"/>
    </source>
</evidence>
<dbReference type="GO" id="GO:0000976">
    <property type="term" value="F:transcription cis-regulatory region binding"/>
    <property type="evidence" value="ECO:0007669"/>
    <property type="project" value="TreeGrafter"/>
</dbReference>
<evidence type="ECO:0000259" key="5">
    <source>
        <dbReference type="PROSITE" id="PS50932"/>
    </source>
</evidence>
<dbReference type="OrthoDB" id="184082at2"/>
<evidence type="ECO:0000256" key="2">
    <source>
        <dbReference type="ARBA" id="ARBA00023015"/>
    </source>
</evidence>
<gene>
    <name evidence="6" type="primary">ccpA_2</name>
    <name evidence="6" type="ORF">Verru16b_01860</name>
</gene>
<evidence type="ECO:0000256" key="4">
    <source>
        <dbReference type="ARBA" id="ARBA00023163"/>
    </source>
</evidence>
<dbReference type="KEGG" id="obg:Verru16b_01860"/>
<dbReference type="SUPFAM" id="SSF53822">
    <property type="entry name" value="Periplasmic binding protein-like I"/>
    <property type="match status" value="1"/>
</dbReference>
<evidence type="ECO:0000313" key="7">
    <source>
        <dbReference type="Proteomes" id="UP000095228"/>
    </source>
</evidence>
<dbReference type="RefSeq" id="WP_069962010.1">
    <property type="nucleotide sequence ID" value="NZ_CP016094.1"/>
</dbReference>
<dbReference type="EMBL" id="CP016094">
    <property type="protein sequence ID" value="AOS44791.1"/>
    <property type="molecule type" value="Genomic_DNA"/>
</dbReference>
<reference evidence="6 7" key="1">
    <citation type="submission" date="2016-06" db="EMBL/GenBank/DDBJ databases">
        <title>Three novel species with peptidoglycan cell walls form the new genus Lacunisphaera gen. nov. in the family Opitutaceae of the verrucomicrobial subdivision 4.</title>
        <authorList>
            <person name="Rast P."/>
            <person name="Gloeckner I."/>
            <person name="Jogler M."/>
            <person name="Boedeker C."/>
            <person name="Jeske O."/>
            <person name="Wiegand S."/>
            <person name="Reinhardt R."/>
            <person name="Schumann P."/>
            <person name="Rohde M."/>
            <person name="Spring S."/>
            <person name="Gloeckner F.O."/>
            <person name="Jogler C."/>
        </authorList>
    </citation>
    <scope>NUCLEOTIDE SEQUENCE [LARGE SCALE GENOMIC DNA]</scope>
    <source>
        <strain evidence="6 7">IG16b</strain>
    </source>
</reference>
<dbReference type="PANTHER" id="PTHR30146:SF148">
    <property type="entry name" value="HTH-TYPE TRANSCRIPTIONAL REPRESSOR PURR-RELATED"/>
    <property type="match status" value="1"/>
</dbReference>
<accession>A0A1D8AV88</accession>
<feature type="domain" description="HTH lacI-type" evidence="5">
    <location>
        <begin position="6"/>
        <end position="60"/>
    </location>
</feature>
<dbReference type="SMART" id="SM00354">
    <property type="entry name" value="HTH_LACI"/>
    <property type="match status" value="1"/>
</dbReference>
<protein>
    <submittedName>
        <fullName evidence="6">Catabolite control protein A</fullName>
    </submittedName>
</protein>
<dbReference type="GO" id="GO:0003700">
    <property type="term" value="F:DNA-binding transcription factor activity"/>
    <property type="evidence" value="ECO:0007669"/>
    <property type="project" value="TreeGrafter"/>
</dbReference>
<keyword evidence="3" id="KW-0238">DNA-binding</keyword>
<dbReference type="Pfam" id="PF13377">
    <property type="entry name" value="Peripla_BP_3"/>
    <property type="match status" value="1"/>
</dbReference>
<name>A0A1D8AV88_9BACT</name>
<proteinExistence type="predicted"/>